<name>A0A6J8ACU8_MYTCO</name>
<proteinExistence type="predicted"/>
<reference evidence="3 4" key="1">
    <citation type="submission" date="2020-06" db="EMBL/GenBank/DDBJ databases">
        <authorList>
            <person name="Li R."/>
            <person name="Bekaert M."/>
        </authorList>
    </citation>
    <scope>NUCLEOTIDE SEQUENCE [LARGE SCALE GENOMIC DNA]</scope>
    <source>
        <strain evidence="4">wild</strain>
    </source>
</reference>
<gene>
    <name evidence="3" type="ORF">MCOR_6257</name>
</gene>
<feature type="transmembrane region" description="Helical" evidence="1">
    <location>
        <begin position="405"/>
        <end position="423"/>
    </location>
</feature>
<evidence type="ECO:0000256" key="2">
    <source>
        <dbReference type="SAM" id="SignalP"/>
    </source>
</evidence>
<keyword evidence="4" id="KW-1185">Reference proteome</keyword>
<accession>A0A6J8ACU8</accession>
<dbReference type="EMBL" id="CACVKT020001154">
    <property type="protein sequence ID" value="CAC5365674.1"/>
    <property type="molecule type" value="Genomic_DNA"/>
</dbReference>
<evidence type="ECO:0000313" key="4">
    <source>
        <dbReference type="Proteomes" id="UP000507470"/>
    </source>
</evidence>
<dbReference type="Proteomes" id="UP000507470">
    <property type="component" value="Unassembled WGS sequence"/>
</dbReference>
<evidence type="ECO:0000256" key="1">
    <source>
        <dbReference type="SAM" id="Phobius"/>
    </source>
</evidence>
<feature type="transmembrane region" description="Helical" evidence="1">
    <location>
        <begin position="216"/>
        <end position="240"/>
    </location>
</feature>
<keyword evidence="1" id="KW-0472">Membrane</keyword>
<keyword evidence="2" id="KW-0732">Signal</keyword>
<feature type="chain" id="PRO_5026805515" evidence="2">
    <location>
        <begin position="19"/>
        <end position="645"/>
    </location>
</feature>
<dbReference type="AlphaFoldDB" id="A0A6J8ACU8"/>
<keyword evidence="1" id="KW-1133">Transmembrane helix</keyword>
<feature type="transmembrane region" description="Helical" evidence="1">
    <location>
        <begin position="461"/>
        <end position="483"/>
    </location>
</feature>
<organism evidence="3 4">
    <name type="scientific">Mytilus coruscus</name>
    <name type="common">Sea mussel</name>
    <dbReference type="NCBI Taxonomy" id="42192"/>
    <lineage>
        <taxon>Eukaryota</taxon>
        <taxon>Metazoa</taxon>
        <taxon>Spiralia</taxon>
        <taxon>Lophotrochozoa</taxon>
        <taxon>Mollusca</taxon>
        <taxon>Bivalvia</taxon>
        <taxon>Autobranchia</taxon>
        <taxon>Pteriomorphia</taxon>
        <taxon>Mytilida</taxon>
        <taxon>Mytiloidea</taxon>
        <taxon>Mytilidae</taxon>
        <taxon>Mytilinae</taxon>
        <taxon>Mytilus</taxon>
    </lineage>
</organism>
<feature type="signal peptide" evidence="2">
    <location>
        <begin position="1"/>
        <end position="18"/>
    </location>
</feature>
<sequence>MTILFVFLSICFLTCCFAEDNHKHTGHNESRPYGTIFSVGLLIPNCKVQPVDPELRSKLNIMLSEGTKLIFIHLEFEDHKNLESKSHQGDTYKPLDWIRTYGRHGRSLLHLRPQFERLSLTTLSFNIEHIDVRLKQTPTRCLTRHNVSTIEDNLRRLLVMEFKMNLEDDHAVENEKICNVEVKNEQSIVAFKYVCCWHGHSKVNEHLECKNISSDYWMEILFTCIFLIKILVLMFCPLLIPASLYRKKYTETVYEHVLSKPIELRIKKIIKDDKSKLAYLNVPSVEMNQLKNMQDSYEWNRVCKLKKFYETMKTVPINKVLTISLRKLDIVVRYDRLFRQIMYQLAFYKSSIFGFQWLFGKKAQTLNIDKETDKVTDDEMQTSTIQPEDIIKYPWHRCLRQTMRLLLILAISVPWALRVYFYYEYEDSEASNQKKAAEVRNLTLPAFKWSLTYTLTPLHPLFILFYAVIITDAIVFALVEAIASECFEEQKNTAFQITANDDGKCNEQTNENDANVRLIVSKDGIPKWSVRKLILFLDRQDQPYLTEKFFFSTCYMDTVGAPGPLIPNVIHAMKTEIENDNIGDSHSVTARLIDKVNDAVMTTLENESAILLGEPPKQSIGFYKDIDDRGIDFLVIEKPSKVSNV</sequence>
<protein>
    <submittedName>
        <fullName evidence="3">Uncharacterized protein</fullName>
    </submittedName>
</protein>
<evidence type="ECO:0000313" key="3">
    <source>
        <dbReference type="EMBL" id="CAC5365674.1"/>
    </source>
</evidence>
<keyword evidence="1" id="KW-0812">Transmembrane</keyword>
<dbReference type="OrthoDB" id="6112511at2759"/>